<dbReference type="EMBL" id="JACCJC010000066">
    <property type="protein sequence ID" value="KAF6230649.1"/>
    <property type="molecule type" value="Genomic_DNA"/>
</dbReference>
<dbReference type="Proteomes" id="UP000578531">
    <property type="component" value="Unassembled WGS sequence"/>
</dbReference>
<protein>
    <submittedName>
        <fullName evidence="1">Uncharacterized protein</fullName>
    </submittedName>
</protein>
<keyword evidence="2" id="KW-1185">Reference proteome</keyword>
<dbReference type="RefSeq" id="XP_037160117.1">
    <property type="nucleotide sequence ID" value="XM_037313068.1"/>
</dbReference>
<evidence type="ECO:0000313" key="1">
    <source>
        <dbReference type="EMBL" id="KAF6230649.1"/>
    </source>
</evidence>
<name>A0A8H6FLB5_9LECA</name>
<gene>
    <name evidence="1" type="ORF">HO173_011186</name>
</gene>
<comment type="caution">
    <text evidence="1">The sequence shown here is derived from an EMBL/GenBank/DDBJ whole genome shotgun (WGS) entry which is preliminary data.</text>
</comment>
<evidence type="ECO:0000313" key="2">
    <source>
        <dbReference type="Proteomes" id="UP000578531"/>
    </source>
</evidence>
<dbReference type="GeneID" id="59292830"/>
<dbReference type="AlphaFoldDB" id="A0A8H6FLB5"/>
<proteinExistence type="predicted"/>
<reference evidence="1 2" key="1">
    <citation type="journal article" date="2020" name="Genomics">
        <title>Complete, high-quality genomes from long-read metagenomic sequencing of two wolf lichen thalli reveals enigmatic genome architecture.</title>
        <authorList>
            <person name="McKenzie S.K."/>
            <person name="Walston R.F."/>
            <person name="Allen J.L."/>
        </authorList>
    </citation>
    <scope>NUCLEOTIDE SEQUENCE [LARGE SCALE GENOMIC DNA]</scope>
    <source>
        <strain evidence="1">WasteWater2</strain>
    </source>
</reference>
<dbReference type="OrthoDB" id="10498672at2759"/>
<organism evidence="1 2">
    <name type="scientific">Letharia columbiana</name>
    <dbReference type="NCBI Taxonomy" id="112416"/>
    <lineage>
        <taxon>Eukaryota</taxon>
        <taxon>Fungi</taxon>
        <taxon>Dikarya</taxon>
        <taxon>Ascomycota</taxon>
        <taxon>Pezizomycotina</taxon>
        <taxon>Lecanoromycetes</taxon>
        <taxon>OSLEUM clade</taxon>
        <taxon>Lecanoromycetidae</taxon>
        <taxon>Lecanorales</taxon>
        <taxon>Lecanorineae</taxon>
        <taxon>Parmeliaceae</taxon>
        <taxon>Letharia</taxon>
    </lineage>
</organism>
<accession>A0A8H6FLB5</accession>
<sequence length="158" mass="18374">MSSHQVFFDSVQLFRATPISSFDLPHLLQLRFTSICKQADPHRSKMRLAPIIERYMNLKRQENAVLSKSNLMQQSIPIPTDRYSYVSEVLNIHIRLLCEPCLSALSQVSIVKIAQYKAELAAMDEMVLKKWKKIQEMYNKMMEIKGEKDGIKVLLQQM</sequence>